<dbReference type="AlphaFoldDB" id="A0A0M0CKP2"/>
<evidence type="ECO:0000259" key="1">
    <source>
        <dbReference type="Pfam" id="PF01883"/>
    </source>
</evidence>
<dbReference type="Pfam" id="PF01883">
    <property type="entry name" value="FeS_assembly_P"/>
    <property type="match status" value="1"/>
</dbReference>
<sequence length="108" mass="11698">MISMDTQSTLKTQALAALSTVIDPELGVNIVDLGLIYDVAYDADLKLCTVTMTLTIMGCPLTGYLNDHIKSALMTVAGIDQVLINLVWEPAWSLDKMSRAAKMTLGLH</sequence>
<organism evidence="4 7">
    <name type="scientific">Lactiplantibacillus plantarum</name>
    <name type="common">Lactobacillus plantarum</name>
    <dbReference type="NCBI Taxonomy" id="1590"/>
    <lineage>
        <taxon>Bacteria</taxon>
        <taxon>Bacillati</taxon>
        <taxon>Bacillota</taxon>
        <taxon>Bacilli</taxon>
        <taxon>Lactobacillales</taxon>
        <taxon>Lactobacillaceae</taxon>
        <taxon>Lactiplantibacillus</taxon>
    </lineage>
</organism>
<reference evidence="4 7" key="2">
    <citation type="submission" date="2016-08" db="EMBL/GenBank/DDBJ databases">
        <title>Genome sequencing of Lactobacillus plantarum JSA22, isolated from fermented soybean paste.</title>
        <authorList>
            <person name="Choi H.S."/>
        </authorList>
    </citation>
    <scope>NUCLEOTIDE SEQUENCE [LARGE SCALE GENOMIC DNA]</scope>
    <source>
        <strain evidence="4 7">JSA22</strain>
    </source>
</reference>
<evidence type="ECO:0000313" key="6">
    <source>
        <dbReference type="Proteomes" id="UP000076989"/>
    </source>
</evidence>
<gene>
    <name evidence="4" type="ORF">LPJSA22_01031</name>
    <name evidence="3" type="ORF">NAB2_1990</name>
    <name evidence="2" type="ORF">Nizo2260_1176</name>
</gene>
<evidence type="ECO:0000313" key="2">
    <source>
        <dbReference type="EMBL" id="KZU05196.1"/>
    </source>
</evidence>
<dbReference type="EMBL" id="LUXO01000033">
    <property type="protein sequence ID" value="KZV01370.1"/>
    <property type="molecule type" value="Genomic_DNA"/>
</dbReference>
<evidence type="ECO:0000313" key="4">
    <source>
        <dbReference type="EMBL" id="ODO61075.1"/>
    </source>
</evidence>
<dbReference type="Proteomes" id="UP000094892">
    <property type="component" value="Unassembled WGS sequence"/>
</dbReference>
<protein>
    <submittedName>
        <fullName evidence="2">Aromatic ring hydroxylating enzyme</fullName>
    </submittedName>
    <submittedName>
        <fullName evidence="4">MIP18 family protein YitW</fullName>
    </submittedName>
</protein>
<dbReference type="SUPFAM" id="SSF117916">
    <property type="entry name" value="Fe-S cluster assembly (FSCA) domain-like"/>
    <property type="match status" value="1"/>
</dbReference>
<accession>A0A0M0CKP2</accession>
<reference evidence="5 6" key="1">
    <citation type="submission" date="2016-03" db="EMBL/GenBank/DDBJ databases">
        <title>Comparative genomics of 54 Lactobacillus plantarum strains reveals genomic uncoupling from niche constraints.</title>
        <authorList>
            <person name="Martino M.E."/>
        </authorList>
    </citation>
    <scope>NUCLEOTIDE SEQUENCE [LARGE SCALE GENOMIC DNA]</scope>
    <source>
        <strain evidence="3 5">NAB2</strain>
        <strain evidence="2 6">Nizo2260</strain>
    </source>
</reference>
<proteinExistence type="predicted"/>
<dbReference type="InterPro" id="IPR052339">
    <property type="entry name" value="Fe-S_Maturation_MIP18"/>
</dbReference>
<dbReference type="EMBL" id="MCOL01000001">
    <property type="protein sequence ID" value="ODO61075.1"/>
    <property type="molecule type" value="Genomic_DNA"/>
</dbReference>
<evidence type="ECO:0000313" key="3">
    <source>
        <dbReference type="EMBL" id="KZV01370.1"/>
    </source>
</evidence>
<dbReference type="PANTHER" id="PTHR42831">
    <property type="entry name" value="FE-S PROTEIN MATURATION AUXILIARY FACTOR YITW"/>
    <property type="match status" value="1"/>
</dbReference>
<dbReference type="InterPro" id="IPR002744">
    <property type="entry name" value="MIP18-like"/>
</dbReference>
<dbReference type="PANTHER" id="PTHR42831:SF1">
    <property type="entry name" value="FE-S PROTEIN MATURATION AUXILIARY FACTOR YITW"/>
    <property type="match status" value="1"/>
</dbReference>
<name>A0A0M0CKP2_LACPN</name>
<dbReference type="PATRIC" id="fig|1590.143.peg.1147"/>
<dbReference type="Proteomes" id="UP000076872">
    <property type="component" value="Unassembled WGS sequence"/>
</dbReference>
<evidence type="ECO:0000313" key="5">
    <source>
        <dbReference type="Proteomes" id="UP000076872"/>
    </source>
</evidence>
<dbReference type="OMA" id="PPRAYVR"/>
<feature type="domain" description="MIP18 family-like" evidence="1">
    <location>
        <begin position="11"/>
        <end position="82"/>
    </location>
</feature>
<dbReference type="InterPro" id="IPR034904">
    <property type="entry name" value="FSCA_dom_sf"/>
</dbReference>
<dbReference type="GeneID" id="77217566"/>
<comment type="caution">
    <text evidence="4">The sequence shown here is derived from an EMBL/GenBank/DDBJ whole genome shotgun (WGS) entry which is preliminary data.</text>
</comment>
<dbReference type="RefSeq" id="WP_003596658.1">
    <property type="nucleotide sequence ID" value="NZ_AP018405.1"/>
</dbReference>
<dbReference type="SMR" id="A0A0M0CKP2"/>
<dbReference type="EMBL" id="LUWI01000018">
    <property type="protein sequence ID" value="KZU05196.1"/>
    <property type="molecule type" value="Genomic_DNA"/>
</dbReference>
<dbReference type="Proteomes" id="UP000076989">
    <property type="component" value="Unassembled WGS sequence"/>
</dbReference>
<evidence type="ECO:0000313" key="7">
    <source>
        <dbReference type="Proteomes" id="UP000094892"/>
    </source>
</evidence>
<dbReference type="Gene3D" id="3.30.300.130">
    <property type="entry name" value="Fe-S cluster assembly (FSCA)"/>
    <property type="match status" value="1"/>
</dbReference>